<proteinExistence type="predicted"/>
<protein>
    <submittedName>
        <fullName evidence="2">Uncharacterized protein</fullName>
    </submittedName>
</protein>
<feature type="transmembrane region" description="Helical" evidence="1">
    <location>
        <begin position="21"/>
        <end position="42"/>
    </location>
</feature>
<keyword evidence="1" id="KW-0472">Membrane</keyword>
<dbReference type="EMBL" id="GBXM01001600">
    <property type="protein sequence ID" value="JAI06978.1"/>
    <property type="molecule type" value="Transcribed_RNA"/>
</dbReference>
<reference evidence="2" key="2">
    <citation type="journal article" date="2015" name="Fish Shellfish Immunol.">
        <title>Early steps in the European eel (Anguilla anguilla)-Vibrio vulnificus interaction in the gills: Role of the RtxA13 toxin.</title>
        <authorList>
            <person name="Callol A."/>
            <person name="Pajuelo D."/>
            <person name="Ebbesson L."/>
            <person name="Teles M."/>
            <person name="MacKenzie S."/>
            <person name="Amaro C."/>
        </authorList>
    </citation>
    <scope>NUCLEOTIDE SEQUENCE</scope>
</reference>
<reference evidence="2" key="1">
    <citation type="submission" date="2014-11" db="EMBL/GenBank/DDBJ databases">
        <authorList>
            <person name="Amaro Gonzalez C."/>
        </authorList>
    </citation>
    <scope>NUCLEOTIDE SEQUENCE</scope>
</reference>
<organism evidence="2">
    <name type="scientific">Anguilla anguilla</name>
    <name type="common">European freshwater eel</name>
    <name type="synonym">Muraena anguilla</name>
    <dbReference type="NCBI Taxonomy" id="7936"/>
    <lineage>
        <taxon>Eukaryota</taxon>
        <taxon>Metazoa</taxon>
        <taxon>Chordata</taxon>
        <taxon>Craniata</taxon>
        <taxon>Vertebrata</taxon>
        <taxon>Euteleostomi</taxon>
        <taxon>Actinopterygii</taxon>
        <taxon>Neopterygii</taxon>
        <taxon>Teleostei</taxon>
        <taxon>Anguilliformes</taxon>
        <taxon>Anguillidae</taxon>
        <taxon>Anguilla</taxon>
    </lineage>
</organism>
<evidence type="ECO:0000313" key="2">
    <source>
        <dbReference type="EMBL" id="JAI06978.1"/>
    </source>
</evidence>
<sequence>MLHLELSVHLVLSYCQLCYKVLRFLFLYTVLLLVNSCLYILLGSLVSRVI</sequence>
<keyword evidence="1" id="KW-0812">Transmembrane</keyword>
<evidence type="ECO:0000256" key="1">
    <source>
        <dbReference type="SAM" id="Phobius"/>
    </source>
</evidence>
<keyword evidence="1" id="KW-1133">Transmembrane helix</keyword>
<accession>A0A0E9XW83</accession>
<name>A0A0E9XW83_ANGAN</name>
<dbReference type="AlphaFoldDB" id="A0A0E9XW83"/>